<dbReference type="EMBL" id="BOOG01000042">
    <property type="protein sequence ID" value="GIH71946.1"/>
    <property type="molecule type" value="Genomic_DNA"/>
</dbReference>
<dbReference type="InterPro" id="IPR029026">
    <property type="entry name" value="tRNA_m1G_MTases_N"/>
</dbReference>
<protein>
    <submittedName>
        <fullName evidence="5">tRNA/rRNA methyltransferase</fullName>
    </submittedName>
</protein>
<organism evidence="5 6">
    <name type="scientific">Sphaerimonospora thailandensis</name>
    <dbReference type="NCBI Taxonomy" id="795644"/>
    <lineage>
        <taxon>Bacteria</taxon>
        <taxon>Bacillati</taxon>
        <taxon>Actinomycetota</taxon>
        <taxon>Actinomycetes</taxon>
        <taxon>Streptosporangiales</taxon>
        <taxon>Streptosporangiaceae</taxon>
        <taxon>Sphaerimonospora</taxon>
    </lineage>
</organism>
<dbReference type="AlphaFoldDB" id="A0A8J3RCT1"/>
<comment type="caution">
    <text evidence="5">The sequence shown here is derived from an EMBL/GenBank/DDBJ whole genome shotgun (WGS) entry which is preliminary data.</text>
</comment>
<evidence type="ECO:0000259" key="4">
    <source>
        <dbReference type="Pfam" id="PF00588"/>
    </source>
</evidence>
<dbReference type="GO" id="GO:0003723">
    <property type="term" value="F:RNA binding"/>
    <property type="evidence" value="ECO:0007669"/>
    <property type="project" value="InterPro"/>
</dbReference>
<feature type="domain" description="tRNA/rRNA methyltransferase SpoU type" evidence="4">
    <location>
        <begin position="42"/>
        <end position="182"/>
    </location>
</feature>
<evidence type="ECO:0000256" key="1">
    <source>
        <dbReference type="ARBA" id="ARBA00022603"/>
    </source>
</evidence>
<dbReference type="Pfam" id="PF00588">
    <property type="entry name" value="SpoU_methylase"/>
    <property type="match status" value="1"/>
</dbReference>
<dbReference type="Proteomes" id="UP000610966">
    <property type="component" value="Unassembled WGS sequence"/>
</dbReference>
<proteinExistence type="predicted"/>
<evidence type="ECO:0000313" key="5">
    <source>
        <dbReference type="EMBL" id="GIH71946.1"/>
    </source>
</evidence>
<feature type="region of interest" description="Disordered" evidence="3">
    <location>
        <begin position="1"/>
        <end position="25"/>
    </location>
</feature>
<dbReference type="InterPro" id="IPR001537">
    <property type="entry name" value="SpoU_MeTrfase"/>
</dbReference>
<name>A0A8J3RCT1_9ACTN</name>
<dbReference type="Gene3D" id="3.40.1280.10">
    <property type="match status" value="1"/>
</dbReference>
<reference evidence="5" key="1">
    <citation type="submission" date="2021-01" db="EMBL/GenBank/DDBJ databases">
        <title>Whole genome shotgun sequence of Sphaerimonospora thailandensis NBRC 107569.</title>
        <authorList>
            <person name="Komaki H."/>
            <person name="Tamura T."/>
        </authorList>
    </citation>
    <scope>NUCLEOTIDE SEQUENCE</scope>
    <source>
        <strain evidence="5">NBRC 107569</strain>
    </source>
</reference>
<dbReference type="SUPFAM" id="SSF75217">
    <property type="entry name" value="alpha/beta knot"/>
    <property type="match status" value="1"/>
</dbReference>
<dbReference type="RefSeq" id="WP_204017626.1">
    <property type="nucleotide sequence ID" value="NZ_BOOG01000042.1"/>
</dbReference>
<evidence type="ECO:0000313" key="6">
    <source>
        <dbReference type="Proteomes" id="UP000610966"/>
    </source>
</evidence>
<dbReference type="InterPro" id="IPR029028">
    <property type="entry name" value="Alpha/beta_knot_MTases"/>
</dbReference>
<evidence type="ECO:0000256" key="2">
    <source>
        <dbReference type="ARBA" id="ARBA00022679"/>
    </source>
</evidence>
<dbReference type="GO" id="GO:0008173">
    <property type="term" value="F:RNA methyltransferase activity"/>
    <property type="evidence" value="ECO:0007669"/>
    <property type="project" value="InterPro"/>
</dbReference>
<dbReference type="GO" id="GO:0005829">
    <property type="term" value="C:cytosol"/>
    <property type="evidence" value="ECO:0007669"/>
    <property type="project" value="TreeGrafter"/>
</dbReference>
<dbReference type="GO" id="GO:0006396">
    <property type="term" value="P:RNA processing"/>
    <property type="evidence" value="ECO:0007669"/>
    <property type="project" value="InterPro"/>
</dbReference>
<accession>A0A8J3RCT1</accession>
<gene>
    <name evidence="5" type="ORF">Mth01_41990</name>
</gene>
<keyword evidence="2" id="KW-0808">Transferase</keyword>
<dbReference type="GO" id="GO:0032259">
    <property type="term" value="P:methylation"/>
    <property type="evidence" value="ECO:0007669"/>
    <property type="project" value="UniProtKB-KW"/>
</dbReference>
<dbReference type="InterPro" id="IPR004441">
    <property type="entry name" value="rRNA_MeTrfase_TrmH"/>
</dbReference>
<evidence type="ECO:0000256" key="3">
    <source>
        <dbReference type="SAM" id="MobiDB-lite"/>
    </source>
</evidence>
<sequence>MTAKPTTGKSGTGKAGTGRRQLRPTDVKRLNRAWRRDTRSRLTLILESVTGPFNIGSIFRTAAALGVETIWLAGNATPPTNPKAQKTALGTDRLVDWHEAVPVQEAIGAAKEQGFRVVAVELTGDAVPLPEAVLGGDVCLLLGGEDHGCSPAALEAADAVVYIPQVGRVGSVNVSIAAGIVMAEARRQEWAQRRVSPETSAETS</sequence>
<dbReference type="PANTHER" id="PTHR46429:SF1">
    <property type="entry name" value="23S RRNA (GUANOSINE-2'-O-)-METHYLTRANSFERASE RLMB"/>
    <property type="match status" value="1"/>
</dbReference>
<dbReference type="PANTHER" id="PTHR46429">
    <property type="entry name" value="23S RRNA (GUANOSINE-2'-O-)-METHYLTRANSFERASE RLMB"/>
    <property type="match status" value="1"/>
</dbReference>
<keyword evidence="6" id="KW-1185">Reference proteome</keyword>
<keyword evidence="1 5" id="KW-0489">Methyltransferase</keyword>